<dbReference type="Proteomes" id="UP000253208">
    <property type="component" value="Unassembled WGS sequence"/>
</dbReference>
<evidence type="ECO:0000259" key="1">
    <source>
        <dbReference type="Pfam" id="PF23571"/>
    </source>
</evidence>
<dbReference type="GO" id="GO:0005737">
    <property type="term" value="C:cytoplasm"/>
    <property type="evidence" value="ECO:0007669"/>
    <property type="project" value="TreeGrafter"/>
</dbReference>
<dbReference type="InterPro" id="IPR004993">
    <property type="entry name" value="GH3"/>
</dbReference>
<evidence type="ECO:0000313" key="3">
    <source>
        <dbReference type="Proteomes" id="UP000253208"/>
    </source>
</evidence>
<dbReference type="Pfam" id="PF03321">
    <property type="entry name" value="GH3"/>
    <property type="match status" value="1"/>
</dbReference>
<accession>A0A367FZ04</accession>
<dbReference type="GO" id="GO:0016881">
    <property type="term" value="F:acid-amino acid ligase activity"/>
    <property type="evidence" value="ECO:0007669"/>
    <property type="project" value="TreeGrafter"/>
</dbReference>
<dbReference type="PANTHER" id="PTHR31901">
    <property type="entry name" value="GH3 DOMAIN-CONTAINING PROTEIN"/>
    <property type="match status" value="1"/>
</dbReference>
<dbReference type="Pfam" id="PF23571">
    <property type="entry name" value="GH3_M"/>
    <property type="match status" value="1"/>
</dbReference>
<dbReference type="Gene3D" id="3.40.50.12780">
    <property type="entry name" value="N-terminal domain of ligase-like"/>
    <property type="match status" value="1"/>
</dbReference>
<sequence length="543" mass="63167">MSLGEKLRKQQYDAIWKEYCGFLDLTMQDYMKIQNRLMEEQIQLWSDCELGKSILKGRRPSGIDEFRRLVPLTTYEDYADMLLQKRSETLPGNPIIWIQTTWEGGRHPIKVAPYTRSMLDTYRNNVVACLILATSREKGKFDVEETDKILYGLAPLPFATGLFPLALKEDIDIRFLPEVEDAVNMSFGERNKEGFKMAMKQDVEFFFGLGSVAYAVSQSLTGSVSSGKSKTSFSELLQYKPKMLKRILNAKKICKKEKRELLPKDLFHLKGFMVAGTDNQCYKDDLEEMWGVRPMELFAGTEPSIIGTETWTRNGMYFFPDTCFYEFITEKDMLHNYEDPTFTPPTYLMDEVVPGEKYELVITVLKGGAFARYRVGDMYRCVGLTNQEDRTQIPRFEYIDRVPWIIDIAGFTRISENGIKSVIQLSGQPVTDWIAVKEYNEKKRPYLHLYIEVKKEALMYQAMSTDILKELLTTYFKYIDQDYRDLKKILGMDPLVVTILRCGTFHLYESRKGRKPRHMSTPYYEVAELLRLQDEIGFGNMRK</sequence>
<comment type="caution">
    <text evidence="2">The sequence shown here is derived from an EMBL/GenBank/DDBJ whole genome shotgun (WGS) entry which is preliminary data.</text>
</comment>
<dbReference type="AlphaFoldDB" id="A0A367FZ04"/>
<gene>
    <name evidence="2" type="ORF">C4886_09645</name>
</gene>
<organism evidence="2 3">
    <name type="scientific">Blautia obeum</name>
    <dbReference type="NCBI Taxonomy" id="40520"/>
    <lineage>
        <taxon>Bacteria</taxon>
        <taxon>Bacillati</taxon>
        <taxon>Bacillota</taxon>
        <taxon>Clostridia</taxon>
        <taxon>Lachnospirales</taxon>
        <taxon>Lachnospiraceae</taxon>
        <taxon>Blautia</taxon>
    </lineage>
</organism>
<evidence type="ECO:0000313" key="2">
    <source>
        <dbReference type="EMBL" id="RCH43670.1"/>
    </source>
</evidence>
<dbReference type="RefSeq" id="WP_114002198.1">
    <property type="nucleotide sequence ID" value="NZ_PSQG01000012.1"/>
</dbReference>
<protein>
    <submittedName>
        <fullName evidence="2">Auxin-responsive protein</fullName>
    </submittedName>
</protein>
<proteinExistence type="predicted"/>
<reference evidence="2 3" key="1">
    <citation type="submission" date="2018-02" db="EMBL/GenBank/DDBJ databases">
        <title>Complete genome sequencing of Faecalibacterium prausnitzii strains isolated from the human gut.</title>
        <authorList>
            <person name="Fitzgerald B.C."/>
            <person name="Shkoporov A.N."/>
            <person name="Ross P.R."/>
            <person name="Hill C."/>
        </authorList>
    </citation>
    <scope>NUCLEOTIDE SEQUENCE [LARGE SCALE GENOMIC DNA]</scope>
    <source>
        <strain evidence="2 3">APC942/31-1</strain>
    </source>
</reference>
<name>A0A367FZ04_9FIRM</name>
<dbReference type="PANTHER" id="PTHR31901:SF9">
    <property type="entry name" value="GH3 DOMAIN-CONTAINING PROTEIN"/>
    <property type="match status" value="1"/>
</dbReference>
<dbReference type="InterPro" id="IPR042099">
    <property type="entry name" value="ANL_N_sf"/>
</dbReference>
<dbReference type="InterPro" id="IPR055377">
    <property type="entry name" value="GH3_M"/>
</dbReference>
<dbReference type="EMBL" id="PSQG01000012">
    <property type="protein sequence ID" value="RCH43670.1"/>
    <property type="molecule type" value="Genomic_DNA"/>
</dbReference>
<feature type="domain" description="GH3 middle" evidence="1">
    <location>
        <begin position="318"/>
        <end position="400"/>
    </location>
</feature>